<dbReference type="RefSeq" id="WP_098278407.1">
    <property type="nucleotide sequence ID" value="NZ_NTYW01000018.1"/>
</dbReference>
<dbReference type="GO" id="GO:0016020">
    <property type="term" value="C:membrane"/>
    <property type="evidence" value="ECO:0007669"/>
    <property type="project" value="UniProtKB-SubCell"/>
</dbReference>
<evidence type="ECO:0000313" key="7">
    <source>
        <dbReference type="Proteomes" id="UP000220341"/>
    </source>
</evidence>
<reference evidence="6 7" key="1">
    <citation type="submission" date="2017-09" db="EMBL/GenBank/DDBJ databases">
        <title>Large-scale bioinformatics analysis of Bacillus genomes uncovers conserved roles of natural products in bacterial physiology.</title>
        <authorList>
            <consortium name="Agbiome Team Llc"/>
            <person name="Bleich R.M."/>
            <person name="Kirk G.J."/>
            <person name="Santa Maria K.C."/>
            <person name="Allen S.E."/>
            <person name="Farag S."/>
            <person name="Shank E.A."/>
            <person name="Bowers A."/>
        </authorList>
    </citation>
    <scope>NUCLEOTIDE SEQUENCE [LARGE SCALE GENOMIC DNA]</scope>
    <source>
        <strain evidence="6 7">AFS003013</strain>
    </source>
</reference>
<dbReference type="GO" id="GO:0005524">
    <property type="term" value="F:ATP binding"/>
    <property type="evidence" value="ECO:0007669"/>
    <property type="project" value="UniProtKB-UniRule"/>
</dbReference>
<dbReference type="PROSITE" id="PS50901">
    <property type="entry name" value="FTSK"/>
    <property type="match status" value="1"/>
</dbReference>
<comment type="caution">
    <text evidence="6">The sequence shown here is derived from an EMBL/GenBank/DDBJ whole genome shotgun (WGS) entry which is preliminary data.</text>
</comment>
<accession>A0AAE5UB17</accession>
<evidence type="ECO:0000256" key="1">
    <source>
        <dbReference type="ARBA" id="ARBA00004141"/>
    </source>
</evidence>
<dbReference type="GO" id="GO:0003677">
    <property type="term" value="F:DNA binding"/>
    <property type="evidence" value="ECO:0007669"/>
    <property type="project" value="InterPro"/>
</dbReference>
<gene>
    <name evidence="6" type="ORF">CN497_17150</name>
</gene>
<evidence type="ECO:0000256" key="3">
    <source>
        <dbReference type="ARBA" id="ARBA00022840"/>
    </source>
</evidence>
<name>A0AAE5UB17_PRIMG</name>
<sequence>PKMLNYSYGVIHSHIEKMELPVCIGQDIYGNPVSWDFADLETLLISGEIGAGKSSLMRVILTTWVKYTSPEELRLVLVDLKRADLGLFHGIDHVDALCFEAKDMRKPFALLRAEMYRRGDLLLEHGVTHISRLPFKLPRIVVVIDEMSIVKRETDLVEMIQQFASQGRALGVHTIIAMQRPDADLLNSALKANLRVRISGRQADAINAKVAGVIGAEEIDAAARGRMKIKIDEVKEFQAFFLDGGACKELLSPYKTLVKDPEPELEVVSQSIFGLLEKEEQR</sequence>
<protein>
    <submittedName>
        <fullName evidence="6">Chromosome partitioning protein ParA</fullName>
    </submittedName>
</protein>
<evidence type="ECO:0000259" key="5">
    <source>
        <dbReference type="PROSITE" id="PS50901"/>
    </source>
</evidence>
<organism evidence="6 7">
    <name type="scientific">Priestia megaterium</name>
    <name type="common">Bacillus megaterium</name>
    <dbReference type="NCBI Taxonomy" id="1404"/>
    <lineage>
        <taxon>Bacteria</taxon>
        <taxon>Bacillati</taxon>
        <taxon>Bacillota</taxon>
        <taxon>Bacilli</taxon>
        <taxon>Bacillales</taxon>
        <taxon>Bacillaceae</taxon>
        <taxon>Priestia</taxon>
    </lineage>
</organism>
<keyword evidence="3 4" id="KW-0067">ATP-binding</keyword>
<dbReference type="EMBL" id="NTYW01000018">
    <property type="protein sequence ID" value="PES36019.1"/>
    <property type="molecule type" value="Genomic_DNA"/>
</dbReference>
<dbReference type="SUPFAM" id="SSF52540">
    <property type="entry name" value="P-loop containing nucleoside triphosphate hydrolases"/>
    <property type="match status" value="1"/>
</dbReference>
<feature type="domain" description="FtsK" evidence="5">
    <location>
        <begin position="30"/>
        <end position="209"/>
    </location>
</feature>
<dbReference type="InterPro" id="IPR002543">
    <property type="entry name" value="FtsK_dom"/>
</dbReference>
<keyword evidence="2 4" id="KW-0547">Nucleotide-binding</keyword>
<evidence type="ECO:0000313" key="6">
    <source>
        <dbReference type="EMBL" id="PES36019.1"/>
    </source>
</evidence>
<evidence type="ECO:0000256" key="2">
    <source>
        <dbReference type="ARBA" id="ARBA00022741"/>
    </source>
</evidence>
<evidence type="ECO:0000256" key="4">
    <source>
        <dbReference type="PROSITE-ProRule" id="PRU00289"/>
    </source>
</evidence>
<dbReference type="Gene3D" id="3.40.50.300">
    <property type="entry name" value="P-loop containing nucleotide triphosphate hydrolases"/>
    <property type="match status" value="1"/>
</dbReference>
<dbReference type="InterPro" id="IPR027417">
    <property type="entry name" value="P-loop_NTPase"/>
</dbReference>
<dbReference type="PANTHER" id="PTHR22683">
    <property type="entry name" value="SPORULATION PROTEIN RELATED"/>
    <property type="match status" value="1"/>
</dbReference>
<proteinExistence type="predicted"/>
<feature type="binding site" evidence="4">
    <location>
        <begin position="47"/>
        <end position="54"/>
    </location>
    <ligand>
        <name>ATP</name>
        <dbReference type="ChEBI" id="CHEBI:30616"/>
    </ligand>
</feature>
<dbReference type="Proteomes" id="UP000220341">
    <property type="component" value="Unassembled WGS sequence"/>
</dbReference>
<dbReference type="InterPro" id="IPR050206">
    <property type="entry name" value="FtsK/SpoIIIE/SftA"/>
</dbReference>
<feature type="non-terminal residue" evidence="6">
    <location>
        <position position="1"/>
    </location>
</feature>
<dbReference type="AlphaFoldDB" id="A0AAE5UB17"/>
<comment type="subcellular location">
    <subcellularLocation>
        <location evidence="1">Membrane</location>
        <topology evidence="1">Multi-pass membrane protein</topology>
    </subcellularLocation>
</comment>
<dbReference type="Pfam" id="PF01580">
    <property type="entry name" value="FtsK_SpoIIIE"/>
    <property type="match status" value="1"/>
</dbReference>
<dbReference type="PANTHER" id="PTHR22683:SF41">
    <property type="entry name" value="DNA TRANSLOCASE FTSK"/>
    <property type="match status" value="1"/>
</dbReference>